<gene>
    <name evidence="1" type="ORF">Pla144_04160</name>
</gene>
<accession>A0A5C6D1V4</accession>
<name>A0A5C6D1V4_9BACT</name>
<dbReference type="Proteomes" id="UP000318437">
    <property type="component" value="Unassembled WGS sequence"/>
</dbReference>
<dbReference type="AlphaFoldDB" id="A0A5C6D1V4"/>
<dbReference type="EMBL" id="SJPS01000001">
    <property type="protein sequence ID" value="TWU29637.1"/>
    <property type="molecule type" value="Genomic_DNA"/>
</dbReference>
<evidence type="ECO:0000313" key="1">
    <source>
        <dbReference type="EMBL" id="TWU29637.1"/>
    </source>
</evidence>
<proteinExistence type="predicted"/>
<evidence type="ECO:0000313" key="2">
    <source>
        <dbReference type="Proteomes" id="UP000318437"/>
    </source>
</evidence>
<keyword evidence="2" id="KW-1185">Reference proteome</keyword>
<comment type="caution">
    <text evidence="1">The sequence shown here is derived from an EMBL/GenBank/DDBJ whole genome shotgun (WGS) entry which is preliminary data.</text>
</comment>
<reference evidence="1 2" key="1">
    <citation type="submission" date="2019-02" db="EMBL/GenBank/DDBJ databases">
        <title>Deep-cultivation of Planctomycetes and their phenomic and genomic characterization uncovers novel biology.</title>
        <authorList>
            <person name="Wiegand S."/>
            <person name="Jogler M."/>
            <person name="Boedeker C."/>
            <person name="Pinto D."/>
            <person name="Vollmers J."/>
            <person name="Rivas-Marin E."/>
            <person name="Kohn T."/>
            <person name="Peeters S.H."/>
            <person name="Heuer A."/>
            <person name="Rast P."/>
            <person name="Oberbeckmann S."/>
            <person name="Bunk B."/>
            <person name="Jeske O."/>
            <person name="Meyerdierks A."/>
            <person name="Storesund J.E."/>
            <person name="Kallscheuer N."/>
            <person name="Luecker S."/>
            <person name="Lage O.M."/>
            <person name="Pohl T."/>
            <person name="Merkel B.J."/>
            <person name="Hornburger P."/>
            <person name="Mueller R.-W."/>
            <person name="Bruemmer F."/>
            <person name="Labrenz M."/>
            <person name="Spormann A.M."/>
            <person name="Op Den Camp H."/>
            <person name="Overmann J."/>
            <person name="Amann R."/>
            <person name="Jetten M.S.M."/>
            <person name="Mascher T."/>
            <person name="Medema M.H."/>
            <person name="Devos D.P."/>
            <person name="Kaster A.-K."/>
            <person name="Ovreas L."/>
            <person name="Rohde M."/>
            <person name="Galperin M.Y."/>
            <person name="Jogler C."/>
        </authorList>
    </citation>
    <scope>NUCLEOTIDE SEQUENCE [LARGE SCALE GENOMIC DNA]</scope>
    <source>
        <strain evidence="1 2">Pla144</strain>
    </source>
</reference>
<protein>
    <submittedName>
        <fullName evidence="1">Uncharacterized protein</fullName>
    </submittedName>
</protein>
<sequence>MAEAVRFKCDTCGHAIEAWSDGNPYYINDAGEKEYAYHPDHERLDRCIGNDSPHLCLNCGEEFMVDSEHPIQKCPKCKESKIVDTFLLDGHLCPFCSGGTFGKDPDFFCIS</sequence>
<organism evidence="1 2">
    <name type="scientific">Bythopirellula polymerisocia</name>
    <dbReference type="NCBI Taxonomy" id="2528003"/>
    <lineage>
        <taxon>Bacteria</taxon>
        <taxon>Pseudomonadati</taxon>
        <taxon>Planctomycetota</taxon>
        <taxon>Planctomycetia</taxon>
        <taxon>Pirellulales</taxon>
        <taxon>Lacipirellulaceae</taxon>
        <taxon>Bythopirellula</taxon>
    </lineage>
</organism>